<keyword evidence="2" id="KW-0732">Signal</keyword>
<dbReference type="OrthoDB" id="5398730at2"/>
<dbReference type="EMBL" id="CP009788">
    <property type="protein sequence ID" value="AJE02720.1"/>
    <property type="molecule type" value="Genomic_DNA"/>
</dbReference>
<dbReference type="KEGG" id="gpi:GPICK_04470"/>
<accession>A0A0B5BDV4</accession>
<dbReference type="AlphaFoldDB" id="A0A0B5BDV4"/>
<dbReference type="HOGENOM" id="CLU_167482_0_0_7"/>
<gene>
    <name evidence="4" type="ORF">GPICK_04470</name>
</gene>
<evidence type="ECO:0000313" key="5">
    <source>
        <dbReference type="Proteomes" id="UP000057609"/>
    </source>
</evidence>
<evidence type="ECO:0000259" key="3">
    <source>
        <dbReference type="Pfam" id="PF13511"/>
    </source>
</evidence>
<dbReference type="Pfam" id="PF13511">
    <property type="entry name" value="DUF4124"/>
    <property type="match status" value="1"/>
</dbReference>
<sequence>MKRVLLLLLLLASSAYGEIYTWRDSKGVRHYTNSEYEIPERYRKKAKVLDLGIGTKAAPPPSQGGTQPPRGEGVTGTAPQSVPPAGPVASPGSSPPPADGDKGGRAKRTHDRNGAREE</sequence>
<reference evidence="4 5" key="1">
    <citation type="journal article" date="2015" name="Genome Announc.">
        <title>Complete Genome of Geobacter pickeringii G13T, a Metal-Reducing Isolate from Sedimentary Kaolin Deposits.</title>
        <authorList>
            <person name="Badalamenti J.P."/>
            <person name="Bond D.R."/>
        </authorList>
    </citation>
    <scope>NUCLEOTIDE SEQUENCE [LARGE SCALE GENOMIC DNA]</scope>
    <source>
        <strain evidence="4 5">G13</strain>
    </source>
</reference>
<proteinExistence type="predicted"/>
<dbReference type="Proteomes" id="UP000057609">
    <property type="component" value="Chromosome"/>
</dbReference>
<feature type="region of interest" description="Disordered" evidence="1">
    <location>
        <begin position="51"/>
        <end position="118"/>
    </location>
</feature>
<dbReference type="InterPro" id="IPR025392">
    <property type="entry name" value="DUF4124"/>
</dbReference>
<organism evidence="4 5">
    <name type="scientific">Geobacter pickeringii</name>
    <dbReference type="NCBI Taxonomy" id="345632"/>
    <lineage>
        <taxon>Bacteria</taxon>
        <taxon>Pseudomonadati</taxon>
        <taxon>Thermodesulfobacteriota</taxon>
        <taxon>Desulfuromonadia</taxon>
        <taxon>Geobacterales</taxon>
        <taxon>Geobacteraceae</taxon>
        <taxon>Geobacter</taxon>
    </lineage>
</organism>
<feature type="signal peptide" evidence="2">
    <location>
        <begin position="1"/>
        <end position="17"/>
    </location>
</feature>
<feature type="domain" description="DUF4124" evidence="3">
    <location>
        <begin position="6"/>
        <end position="62"/>
    </location>
</feature>
<name>A0A0B5BDV4_9BACT</name>
<keyword evidence="5" id="KW-1185">Reference proteome</keyword>
<evidence type="ECO:0000256" key="2">
    <source>
        <dbReference type="SAM" id="SignalP"/>
    </source>
</evidence>
<feature type="chain" id="PRO_5002100136" description="DUF4124 domain-containing protein" evidence="2">
    <location>
        <begin position="18"/>
        <end position="118"/>
    </location>
</feature>
<dbReference type="RefSeq" id="WP_039740833.1">
    <property type="nucleotide sequence ID" value="NZ_CP009788.1"/>
</dbReference>
<evidence type="ECO:0000313" key="4">
    <source>
        <dbReference type="EMBL" id="AJE02720.1"/>
    </source>
</evidence>
<protein>
    <recommendedName>
        <fullName evidence="3">DUF4124 domain-containing protein</fullName>
    </recommendedName>
</protein>
<evidence type="ECO:0000256" key="1">
    <source>
        <dbReference type="SAM" id="MobiDB-lite"/>
    </source>
</evidence>